<feature type="region of interest" description="Disordered" evidence="6">
    <location>
        <begin position="481"/>
        <end position="519"/>
    </location>
</feature>
<evidence type="ECO:0000256" key="2">
    <source>
        <dbReference type="ARBA" id="ARBA00022490"/>
    </source>
</evidence>
<feature type="region of interest" description="Disordered" evidence="6">
    <location>
        <begin position="679"/>
        <end position="699"/>
    </location>
</feature>
<comment type="similarity">
    <text evidence="5">Belongs to the SMCR8 family.</text>
</comment>
<keyword evidence="4" id="KW-0072">Autophagy</keyword>
<evidence type="ECO:0000256" key="1">
    <source>
        <dbReference type="ARBA" id="ARBA00004496"/>
    </source>
</evidence>
<dbReference type="GO" id="GO:0006914">
    <property type="term" value="P:autophagy"/>
    <property type="evidence" value="ECO:0007669"/>
    <property type="project" value="UniProtKB-KW"/>
</dbReference>
<feature type="compositionally biased region" description="Polar residues" evidence="6">
    <location>
        <begin position="481"/>
        <end position="503"/>
    </location>
</feature>
<feature type="non-terminal residue" evidence="8">
    <location>
        <position position="1"/>
    </location>
</feature>
<dbReference type="InterPro" id="IPR037520">
    <property type="entry name" value="Folliculin/SMCR8_longin"/>
</dbReference>
<dbReference type="PANTHER" id="PTHR31334">
    <property type="entry name" value="SMITH-MAGENIS SYNDROME REGION GENE 8 PROTEIN"/>
    <property type="match status" value="1"/>
</dbReference>
<feature type="domain" description="UDENN FLCN/SMCR8-type" evidence="7">
    <location>
        <begin position="48"/>
        <end position="908"/>
    </location>
</feature>
<organism evidence="8 9">
    <name type="scientific">Ibidorhyncha struthersii</name>
    <dbReference type="NCBI Taxonomy" id="425643"/>
    <lineage>
        <taxon>Eukaryota</taxon>
        <taxon>Metazoa</taxon>
        <taxon>Chordata</taxon>
        <taxon>Craniata</taxon>
        <taxon>Vertebrata</taxon>
        <taxon>Euteleostomi</taxon>
        <taxon>Archelosauria</taxon>
        <taxon>Archosauria</taxon>
        <taxon>Dinosauria</taxon>
        <taxon>Saurischia</taxon>
        <taxon>Theropoda</taxon>
        <taxon>Coelurosauria</taxon>
        <taxon>Aves</taxon>
        <taxon>Neognathae</taxon>
        <taxon>Neoaves</taxon>
        <taxon>Charadriiformes</taxon>
        <taxon>Charadriidae</taxon>
        <taxon>Ibidorhyncha</taxon>
    </lineage>
</organism>
<comment type="subcellular location">
    <subcellularLocation>
        <location evidence="1">Cytoplasm</location>
    </subcellularLocation>
</comment>
<evidence type="ECO:0000313" key="9">
    <source>
        <dbReference type="Proteomes" id="UP000587655"/>
    </source>
</evidence>
<dbReference type="EMBL" id="VZSZ01008171">
    <property type="protein sequence ID" value="NXA26205.1"/>
    <property type="molecule type" value="Genomic_DNA"/>
</dbReference>
<evidence type="ECO:0000313" key="8">
    <source>
        <dbReference type="EMBL" id="NXA26205.1"/>
    </source>
</evidence>
<reference evidence="8 9" key="1">
    <citation type="submission" date="2019-09" db="EMBL/GenBank/DDBJ databases">
        <title>Bird 10,000 Genomes (B10K) Project - Family phase.</title>
        <authorList>
            <person name="Zhang G."/>
        </authorList>
    </citation>
    <scope>NUCLEOTIDE SEQUENCE [LARGE SCALE GENOMIC DNA]</scope>
    <source>
        <strain evidence="8">B10K-DU-030-25</strain>
    </source>
</reference>
<protein>
    <submittedName>
        <fullName evidence="8">SMCR8 protein</fullName>
    </submittedName>
</protein>
<evidence type="ECO:0000256" key="4">
    <source>
        <dbReference type="ARBA" id="ARBA00023006"/>
    </source>
</evidence>
<evidence type="ECO:0000256" key="6">
    <source>
        <dbReference type="SAM" id="MobiDB-lite"/>
    </source>
</evidence>
<dbReference type="PROSITE" id="PS51834">
    <property type="entry name" value="DENN_FLCN_SMCR8"/>
    <property type="match status" value="1"/>
</dbReference>
<dbReference type="GO" id="GO:0005096">
    <property type="term" value="F:GTPase activator activity"/>
    <property type="evidence" value="ECO:0007669"/>
    <property type="project" value="InterPro"/>
</dbReference>
<evidence type="ECO:0000259" key="7">
    <source>
        <dbReference type="PROSITE" id="PS51834"/>
    </source>
</evidence>
<dbReference type="Pfam" id="PF11704">
    <property type="entry name" value="Folliculin"/>
    <property type="match status" value="1"/>
</dbReference>
<keyword evidence="2" id="KW-0963">Cytoplasm</keyword>
<dbReference type="AlphaFoldDB" id="A0A7K7UAN3"/>
<accession>A0A7K7UAN3</accession>
<dbReference type="GO" id="GO:0032045">
    <property type="term" value="C:guanyl-nucleotide exchange factor complex"/>
    <property type="evidence" value="ECO:0007669"/>
    <property type="project" value="TreeGrafter"/>
</dbReference>
<comment type="caution">
    <text evidence="8">The sequence shown here is derived from an EMBL/GenBank/DDBJ whole genome shotgun (WGS) entry which is preliminary data.</text>
</comment>
<dbReference type="GO" id="GO:0005085">
    <property type="term" value="F:guanyl-nucleotide exchange factor activity"/>
    <property type="evidence" value="ECO:0007669"/>
    <property type="project" value="UniProtKB-KW"/>
</dbReference>
<name>A0A7K7UAN3_9CHAR</name>
<dbReference type="PANTHER" id="PTHR31334:SF1">
    <property type="entry name" value="GUANINE NUCLEOTIDE EXCHANGE PROTEIN SMCR8"/>
    <property type="match status" value="1"/>
</dbReference>
<keyword evidence="3" id="KW-0344">Guanine-nucleotide releasing factor</keyword>
<dbReference type="Proteomes" id="UP000587655">
    <property type="component" value="Unassembled WGS sequence"/>
</dbReference>
<gene>
    <name evidence="8" type="primary">Smcr8</name>
    <name evidence="8" type="ORF">IBISTR_R01733</name>
</gene>
<evidence type="ECO:0000256" key="5">
    <source>
        <dbReference type="ARBA" id="ARBA00038137"/>
    </source>
</evidence>
<keyword evidence="9" id="KW-1185">Reference proteome</keyword>
<dbReference type="InterPro" id="IPR037521">
    <property type="entry name" value="FLCN/SMCR8_DENN"/>
</dbReference>
<evidence type="ECO:0000256" key="3">
    <source>
        <dbReference type="ARBA" id="ARBA00022658"/>
    </source>
</evidence>
<proteinExistence type="inferred from homology"/>
<dbReference type="GO" id="GO:0005737">
    <property type="term" value="C:cytoplasm"/>
    <property type="evidence" value="ECO:0007669"/>
    <property type="project" value="UniProtKB-SubCell"/>
</dbReference>
<feature type="non-terminal residue" evidence="8">
    <location>
        <position position="935"/>
    </location>
</feature>
<sequence length="935" mass="104897">MISAPDVVAFTREEELEDELCSEPPLPEEYSVPLFPFASQGANPWAKVANSKFTRDFILISEFSEQVGPQPLLTIPDDTKVSGTFDLNYFSLRIMSVDYQASFVGHPPGSAYPKLNFVEDSKVVLGDSKEGAFAYVHHLTLYDLEARGFVRPFCMAYISADEHKIMQQFQELSAEFSKASECLKTGNRKAFANELEKKLKDLDYTRTVLHNETEIQKKANDKGYYTTQAIEKANELASVEKSIIEHQDLLKQIRSYPYRKLKGSDFHPYEPERAPDQANVGCDQDLTTSDLAEPGETHLYAHVPSYTPKLIKAKSAKCFDKKLKTLEELCDIYFFTQTLDQLHQIERTFRGDVCYLLTDQISRALLKQQSVTNFLFEDVSFLDEKLPEKQYRGCQGFSQDAVDRKCLEESPAPKVVISLGSYKSSVECVPIKMEQEIEDSQEPKMTGSVTFEHQENLDYLDADIKGSISSGESIEVLGTEKSASGLTKSESQASLPVSPSPQAGRSKVGSRRTVSEDSIEVLSTCPSESLIPEDFKASYPSAINEEPYVDDEEGGLRFTPKLNLDNADEQEDISKQENLVQVDSACCIGKESPNFLEPLPDLGQKPCDEDGVVRIPPQPYRQVEPGLRGNFGGFPSHDGILGGLLPYEFDSRYLTGTREVSKSSLDECSDSTSYISSAASTCSDRTPSPAHPACQASERHKKKAGQNALRFIRQYPFAHPAIYSLLSGRTLIVLGEEEAIVKKLVTALSIFVPNCGVYAKPVKHWVTSPLHVVDFQKWKLIGLQRMVSPAGVNVLHALSRYSRYVSILDADSKTLRCPLYKGTLVSRLADHRTQIKRGSTYYMHVQSILTQLCSKAFLFTFCHHLHLPISEREPEESVVNRRMNFLKLQLGLANEDIKIVQYLAELLKLQYIQEPGQGVNPLLRFDYVPSFLYKI</sequence>